<name>A0A0J6XC07_9ACTN</name>
<evidence type="ECO:0000256" key="1">
    <source>
        <dbReference type="SAM" id="MobiDB-lite"/>
    </source>
</evidence>
<gene>
    <name evidence="2" type="ORF">ACS04_34750</name>
</gene>
<accession>A0A0J6XC07</accession>
<organism evidence="2 3">
    <name type="scientific">Streptomyces roseus</name>
    <dbReference type="NCBI Taxonomy" id="66430"/>
    <lineage>
        <taxon>Bacteria</taxon>
        <taxon>Bacillati</taxon>
        <taxon>Actinomycetota</taxon>
        <taxon>Actinomycetes</taxon>
        <taxon>Kitasatosporales</taxon>
        <taxon>Streptomycetaceae</taxon>
        <taxon>Streptomyces</taxon>
    </lineage>
</organism>
<keyword evidence="3" id="KW-1185">Reference proteome</keyword>
<dbReference type="PATRIC" id="fig|66430.4.peg.1708"/>
<feature type="region of interest" description="Disordered" evidence="1">
    <location>
        <begin position="1"/>
        <end position="40"/>
    </location>
</feature>
<evidence type="ECO:0008006" key="4">
    <source>
        <dbReference type="Google" id="ProtNLM"/>
    </source>
</evidence>
<feature type="compositionally biased region" description="Basic and acidic residues" evidence="1">
    <location>
        <begin position="1"/>
        <end position="21"/>
    </location>
</feature>
<comment type="caution">
    <text evidence="2">The sequence shown here is derived from an EMBL/GenBank/DDBJ whole genome shotgun (WGS) entry which is preliminary data.</text>
</comment>
<evidence type="ECO:0000313" key="3">
    <source>
        <dbReference type="Proteomes" id="UP000035932"/>
    </source>
</evidence>
<dbReference type="OrthoDB" id="3711227at2"/>
<protein>
    <recommendedName>
        <fullName evidence="4">Asp23/Gls24 family envelope stress response protein</fullName>
    </recommendedName>
</protein>
<dbReference type="Proteomes" id="UP000035932">
    <property type="component" value="Unassembled WGS sequence"/>
</dbReference>
<dbReference type="AlphaFoldDB" id="A0A0J6XC07"/>
<evidence type="ECO:0000313" key="2">
    <source>
        <dbReference type="EMBL" id="KMO93450.1"/>
    </source>
</evidence>
<dbReference type="STRING" id="66430.ACS04_34750"/>
<proteinExistence type="predicted"/>
<dbReference type="EMBL" id="LFML01000163">
    <property type="protein sequence ID" value="KMO93450.1"/>
    <property type="molecule type" value="Genomic_DNA"/>
</dbReference>
<reference evidence="2 3" key="1">
    <citation type="submission" date="2015-06" db="EMBL/GenBank/DDBJ databases">
        <title>Recapitulation of the evolution of biosynthetic gene clusters reveals hidden chemical diversity on bacterial genomes.</title>
        <authorList>
            <person name="Cruz-Morales P."/>
            <person name="Martinez-Guerrero C."/>
            <person name="Morales-Escalante M.A."/>
            <person name="Yanez-Guerra L.A."/>
            <person name="Kopp J.F."/>
            <person name="Feldmann J."/>
            <person name="Ramos-Aboites H.E."/>
            <person name="Barona-Gomez F."/>
        </authorList>
    </citation>
    <scope>NUCLEOTIDE SEQUENCE [LARGE SCALE GENOMIC DNA]</scope>
    <source>
        <strain evidence="2 3">ATCC 31245</strain>
    </source>
</reference>
<sequence length="224" mass="23708">MALDDPHPRPTPDDTPARPDRPGSGSRPETDAGLDFGSERLPCGRPLARVWEQARAPATAAIDPHTTGCAFCREAIEGLAALDRATRALRAEDRPDDHSLADRIISAVRAETRLGAMLLLDDPDRNRRIAESTAAKVLRRAADSIPGARAASCRLSPVQEGDTWHTVSMTIAAALDDPLPQLAEEVRGAVLGAAHHMLGLAVAAVDLTINAVLEPPAPAVDDNP</sequence>